<dbReference type="AlphaFoldDB" id="A0A5C0VNU7"/>
<dbReference type="InterPro" id="IPR012657">
    <property type="entry name" value="23S_rRNA-intervening_sequence"/>
</dbReference>
<dbReference type="RefSeq" id="WP_149075409.1">
    <property type="nucleotide sequence ID" value="NZ_CP043329.1"/>
</dbReference>
<accession>A0A5C0VNU7</accession>
<organism evidence="1 2">
    <name type="scientific">Pedobacter aquae</name>
    <dbReference type="NCBI Taxonomy" id="2605747"/>
    <lineage>
        <taxon>Bacteria</taxon>
        <taxon>Pseudomonadati</taxon>
        <taxon>Bacteroidota</taxon>
        <taxon>Sphingobacteriia</taxon>
        <taxon>Sphingobacteriales</taxon>
        <taxon>Sphingobacteriaceae</taxon>
        <taxon>Pedobacter</taxon>
    </lineage>
</organism>
<evidence type="ECO:0000313" key="1">
    <source>
        <dbReference type="EMBL" id="QEK52674.1"/>
    </source>
</evidence>
<keyword evidence="2" id="KW-1185">Reference proteome</keyword>
<dbReference type="NCBIfam" id="TIGR02436">
    <property type="entry name" value="four helix bundle protein"/>
    <property type="match status" value="1"/>
</dbReference>
<dbReference type="Proteomes" id="UP000323653">
    <property type="component" value="Chromosome"/>
</dbReference>
<dbReference type="InterPro" id="IPR036583">
    <property type="entry name" value="23S_rRNA_IVS_sf"/>
</dbReference>
<gene>
    <name evidence="1" type="ORF">FYC62_14160</name>
</gene>
<sequence>MSKPYDIKERTFQFSKDLIFFIKETNTDRTYNSIIDQVLRSGTSVGANVEEGKSGSSKNDFKKFYIIALKSANETKYWLRLLKETNIIETESIKRVDILINEINEISKIIATIVINMGK</sequence>
<protein>
    <submittedName>
        <fullName evidence="1">Four helix bundle protein</fullName>
    </submittedName>
</protein>
<dbReference type="PANTHER" id="PTHR38471:SF2">
    <property type="entry name" value="FOUR HELIX BUNDLE PROTEIN"/>
    <property type="match status" value="1"/>
</dbReference>
<reference evidence="1 2" key="1">
    <citation type="submission" date="2019-08" db="EMBL/GenBank/DDBJ databases">
        <title>Pedobacter sp. nov., isolated from Han river, South Korea.</title>
        <authorList>
            <person name="Lee D.-H."/>
            <person name="Kim Y.-S."/>
            <person name="Hwang E.-M."/>
            <person name="Le Tran T.C."/>
            <person name="Cha C.-J."/>
        </authorList>
    </citation>
    <scope>NUCLEOTIDE SEQUENCE [LARGE SCALE GENOMIC DNA]</scope>
    <source>
        <strain evidence="1 2">CJ43</strain>
    </source>
</reference>
<dbReference type="SUPFAM" id="SSF158446">
    <property type="entry name" value="IVS-encoded protein-like"/>
    <property type="match status" value="1"/>
</dbReference>
<proteinExistence type="predicted"/>
<name>A0A5C0VNU7_9SPHI</name>
<dbReference type="KEGG" id="pej:FYC62_14160"/>
<dbReference type="PANTHER" id="PTHR38471">
    <property type="entry name" value="FOUR HELIX BUNDLE PROTEIN"/>
    <property type="match status" value="1"/>
</dbReference>
<dbReference type="PIRSF" id="PIRSF035652">
    <property type="entry name" value="CHP02436"/>
    <property type="match status" value="1"/>
</dbReference>
<evidence type="ECO:0000313" key="2">
    <source>
        <dbReference type="Proteomes" id="UP000323653"/>
    </source>
</evidence>
<dbReference type="Pfam" id="PF05635">
    <property type="entry name" value="23S_rRNA_IVP"/>
    <property type="match status" value="1"/>
</dbReference>
<dbReference type="EMBL" id="CP043329">
    <property type="protein sequence ID" value="QEK52674.1"/>
    <property type="molecule type" value="Genomic_DNA"/>
</dbReference>
<dbReference type="Gene3D" id="1.20.1440.60">
    <property type="entry name" value="23S rRNA-intervening sequence"/>
    <property type="match status" value="1"/>
</dbReference>